<dbReference type="PANTHER" id="PTHR47431">
    <property type="entry name" value="ZN(II)2CYS6 TRANSCRIPTION FACTOR (EUROFUNG)-RELATED"/>
    <property type="match status" value="1"/>
</dbReference>
<feature type="compositionally biased region" description="Polar residues" evidence="6">
    <location>
        <begin position="88"/>
        <end position="100"/>
    </location>
</feature>
<dbReference type="PROSITE" id="PS50048">
    <property type="entry name" value="ZN2_CY6_FUNGAL_2"/>
    <property type="match status" value="1"/>
</dbReference>
<feature type="region of interest" description="Disordered" evidence="6">
    <location>
        <begin position="71"/>
        <end position="112"/>
    </location>
</feature>
<dbReference type="STRING" id="1392250.A0A2I2G358"/>
<dbReference type="RefSeq" id="XP_024702610.1">
    <property type="nucleotide sequence ID" value="XM_024842938.1"/>
</dbReference>
<keyword evidence="3" id="KW-0238">DNA-binding</keyword>
<dbReference type="GeneID" id="36550637"/>
<dbReference type="SMART" id="SM00066">
    <property type="entry name" value="GAL4"/>
    <property type="match status" value="1"/>
</dbReference>
<dbReference type="GO" id="GO:0006351">
    <property type="term" value="P:DNA-templated transcription"/>
    <property type="evidence" value="ECO:0007669"/>
    <property type="project" value="InterPro"/>
</dbReference>
<dbReference type="Pfam" id="PF00172">
    <property type="entry name" value="Zn_clus"/>
    <property type="match status" value="1"/>
</dbReference>
<evidence type="ECO:0000259" key="7">
    <source>
        <dbReference type="PROSITE" id="PS50048"/>
    </source>
</evidence>
<dbReference type="InterPro" id="IPR001138">
    <property type="entry name" value="Zn2Cys6_DnaBD"/>
</dbReference>
<evidence type="ECO:0000256" key="2">
    <source>
        <dbReference type="ARBA" id="ARBA00023015"/>
    </source>
</evidence>
<dbReference type="Pfam" id="PF04082">
    <property type="entry name" value="Fungal_trans"/>
    <property type="match status" value="1"/>
</dbReference>
<name>A0A2I2G358_9EURO</name>
<dbReference type="CDD" id="cd12148">
    <property type="entry name" value="fungal_TF_MHR"/>
    <property type="match status" value="1"/>
</dbReference>
<keyword evidence="1" id="KW-0479">Metal-binding</keyword>
<dbReference type="GO" id="GO:0003677">
    <property type="term" value="F:DNA binding"/>
    <property type="evidence" value="ECO:0007669"/>
    <property type="project" value="UniProtKB-KW"/>
</dbReference>
<dbReference type="AlphaFoldDB" id="A0A2I2G358"/>
<feature type="region of interest" description="Disordered" evidence="6">
    <location>
        <begin position="149"/>
        <end position="168"/>
    </location>
</feature>
<evidence type="ECO:0000256" key="1">
    <source>
        <dbReference type="ARBA" id="ARBA00022723"/>
    </source>
</evidence>
<keyword evidence="9" id="KW-1185">Reference proteome</keyword>
<evidence type="ECO:0000313" key="9">
    <source>
        <dbReference type="Proteomes" id="UP000234275"/>
    </source>
</evidence>
<sequence length="726" mass="79582">MVLGNFSSSYDNGVTTTTTVTQPKMARTTVVRKKFAKPPVKVACLSCRASRTRCDGQDPCSNCLGKKKKCSYMPSKRGGPRKKKRSSIPTVQQDDLSDSNIPPPSTGFDDSPGMFGQIDVLSIPGAGLRSLDFTSDVHTMFADLFAPNDGPSSHAQMEPTPSPSSVSSPSLVRAYAHEHDILNAYYFFIHPYFPLLPPRVLSPSPDVPMEGAGSYSDSPSEEPVLVYKPRSPLSLALSAILALVPHPNDMEPSSPISVIRRRAYAHTFAQLANASIEADCELQASSTDPSQALSGDRPAIDREPFHSRTPVELESVLALLILSIYEYTQRGNLLKMRYRAGQALAIALDMSLHALGEEHDEFAEARRRAWWMTYYCVLQGSIVSTTPLSIVANDPQFVTPYPRFSADPDGWSVLMQAQQVLVSATQYIIDLNKCIATRTNMHYIYERMRQLDAWASSALAQSNLLPIVPQSANRVGDIEYATAQSIRAISRIKISSAQIKIHRFRAFSDIPIFIKKHCDLTAANASSTAPGNQTKQAKALSGINTIQCSCGGLEPPQQPSSELTPSSMSSASSDYNSMSQYSFTNGFPYSSQHSAKICLRAALLISHMFQSLPLPEPLGEGSKSQQGMSLMPSTELPRTMPSFACCLMQGSYAMLMIFYKARVEKQMSPEYGNKSPDNPSDRLIEEIRQGLERIIATVSNYAIAFEALDGMRDEIEGAYHTAFPAT</sequence>
<dbReference type="GO" id="GO:0008270">
    <property type="term" value="F:zinc ion binding"/>
    <property type="evidence" value="ECO:0007669"/>
    <property type="project" value="InterPro"/>
</dbReference>
<dbReference type="GO" id="GO:0009893">
    <property type="term" value="P:positive regulation of metabolic process"/>
    <property type="evidence" value="ECO:0007669"/>
    <property type="project" value="UniProtKB-ARBA"/>
</dbReference>
<dbReference type="EMBL" id="MSFO01000006">
    <property type="protein sequence ID" value="PLB47308.1"/>
    <property type="molecule type" value="Genomic_DNA"/>
</dbReference>
<dbReference type="Proteomes" id="UP000234275">
    <property type="component" value="Unassembled WGS sequence"/>
</dbReference>
<dbReference type="Gene3D" id="4.10.240.10">
    <property type="entry name" value="Zn(2)-C6 fungal-type DNA-binding domain"/>
    <property type="match status" value="1"/>
</dbReference>
<feature type="domain" description="Zn(2)-C6 fungal-type" evidence="7">
    <location>
        <begin position="43"/>
        <end position="72"/>
    </location>
</feature>
<dbReference type="PANTHER" id="PTHR47431:SF5">
    <property type="entry name" value="ZN(II)2CYS6 TRANSCRIPTION FACTOR (EUROFUNG)"/>
    <property type="match status" value="1"/>
</dbReference>
<gene>
    <name evidence="8" type="ORF">P170DRAFT_238419</name>
</gene>
<reference evidence="8 9" key="1">
    <citation type="submission" date="2016-12" db="EMBL/GenBank/DDBJ databases">
        <title>The genomes of Aspergillus section Nigri reveals drivers in fungal speciation.</title>
        <authorList>
            <consortium name="DOE Joint Genome Institute"/>
            <person name="Vesth T.C."/>
            <person name="Nybo J."/>
            <person name="Theobald S."/>
            <person name="Brandl J."/>
            <person name="Frisvad J.C."/>
            <person name="Nielsen K.F."/>
            <person name="Lyhne E.K."/>
            <person name="Kogle M.E."/>
            <person name="Kuo A."/>
            <person name="Riley R."/>
            <person name="Clum A."/>
            <person name="Nolan M."/>
            <person name="Lipzen A."/>
            <person name="Salamov A."/>
            <person name="Henrissat B."/>
            <person name="Wiebenga A."/>
            <person name="De Vries R.P."/>
            <person name="Grigoriev I.V."/>
            <person name="Mortensen U.H."/>
            <person name="Andersen M.R."/>
            <person name="Baker S.E."/>
        </authorList>
    </citation>
    <scope>NUCLEOTIDE SEQUENCE [LARGE SCALE GENOMIC DNA]</scope>
    <source>
        <strain evidence="8 9">IBT 23096</strain>
    </source>
</reference>
<proteinExistence type="predicted"/>
<dbReference type="VEuPathDB" id="FungiDB:P170DRAFT_238419"/>
<comment type="caution">
    <text evidence="8">The sequence shown here is derived from an EMBL/GenBank/DDBJ whole genome shotgun (WGS) entry which is preliminary data.</text>
</comment>
<organism evidence="8 9">
    <name type="scientific">Aspergillus steynii IBT 23096</name>
    <dbReference type="NCBI Taxonomy" id="1392250"/>
    <lineage>
        <taxon>Eukaryota</taxon>
        <taxon>Fungi</taxon>
        <taxon>Dikarya</taxon>
        <taxon>Ascomycota</taxon>
        <taxon>Pezizomycotina</taxon>
        <taxon>Eurotiomycetes</taxon>
        <taxon>Eurotiomycetidae</taxon>
        <taxon>Eurotiales</taxon>
        <taxon>Aspergillaceae</taxon>
        <taxon>Aspergillus</taxon>
        <taxon>Aspergillus subgen. Circumdati</taxon>
    </lineage>
</organism>
<evidence type="ECO:0000256" key="3">
    <source>
        <dbReference type="ARBA" id="ARBA00023125"/>
    </source>
</evidence>
<keyword evidence="5" id="KW-0539">Nucleus</keyword>
<dbReference type="OrthoDB" id="10250282at2759"/>
<accession>A0A2I2G358</accession>
<dbReference type="InterPro" id="IPR036864">
    <property type="entry name" value="Zn2-C6_fun-type_DNA-bd_sf"/>
</dbReference>
<dbReference type="SUPFAM" id="SSF57701">
    <property type="entry name" value="Zn2/Cys6 DNA-binding domain"/>
    <property type="match status" value="1"/>
</dbReference>
<evidence type="ECO:0000256" key="6">
    <source>
        <dbReference type="SAM" id="MobiDB-lite"/>
    </source>
</evidence>
<keyword evidence="2" id="KW-0805">Transcription regulation</keyword>
<evidence type="ECO:0000256" key="4">
    <source>
        <dbReference type="ARBA" id="ARBA00023163"/>
    </source>
</evidence>
<keyword evidence="4" id="KW-0804">Transcription</keyword>
<evidence type="ECO:0000256" key="5">
    <source>
        <dbReference type="ARBA" id="ARBA00023242"/>
    </source>
</evidence>
<dbReference type="InterPro" id="IPR007219">
    <property type="entry name" value="XnlR_reg_dom"/>
</dbReference>
<protein>
    <submittedName>
        <fullName evidence="8">C6 zinc finger domain protein</fullName>
    </submittedName>
</protein>
<dbReference type="CDD" id="cd00067">
    <property type="entry name" value="GAL4"/>
    <property type="match status" value="1"/>
</dbReference>
<dbReference type="GO" id="GO:0000981">
    <property type="term" value="F:DNA-binding transcription factor activity, RNA polymerase II-specific"/>
    <property type="evidence" value="ECO:0007669"/>
    <property type="project" value="InterPro"/>
</dbReference>
<dbReference type="PROSITE" id="PS00463">
    <property type="entry name" value="ZN2_CY6_FUNGAL_1"/>
    <property type="match status" value="1"/>
</dbReference>
<evidence type="ECO:0000313" key="8">
    <source>
        <dbReference type="EMBL" id="PLB47308.1"/>
    </source>
</evidence>